<dbReference type="Gene3D" id="3.60.21.10">
    <property type="match status" value="1"/>
</dbReference>
<reference evidence="2" key="1">
    <citation type="submission" date="2020-10" db="EMBL/GenBank/DDBJ databases">
        <authorList>
            <person name="Gilroy R."/>
        </authorList>
    </citation>
    <scope>NUCLEOTIDE SEQUENCE</scope>
    <source>
        <strain evidence="2">CHK195-15760</strain>
    </source>
</reference>
<evidence type="ECO:0000313" key="2">
    <source>
        <dbReference type="EMBL" id="HIU52310.1"/>
    </source>
</evidence>
<reference evidence="2" key="2">
    <citation type="journal article" date="2021" name="PeerJ">
        <title>Extensive microbial diversity within the chicken gut microbiome revealed by metagenomics and culture.</title>
        <authorList>
            <person name="Gilroy R."/>
            <person name="Ravi A."/>
            <person name="Getino M."/>
            <person name="Pursley I."/>
            <person name="Horton D.L."/>
            <person name="Alikhan N.F."/>
            <person name="Baker D."/>
            <person name="Gharbi K."/>
            <person name="Hall N."/>
            <person name="Watson M."/>
            <person name="Adriaenssens E.M."/>
            <person name="Foster-Nyarko E."/>
            <person name="Jarju S."/>
            <person name="Secka A."/>
            <person name="Antonio M."/>
            <person name="Oren A."/>
            <person name="Chaudhuri R.R."/>
            <person name="La Ragione R."/>
            <person name="Hildebrand F."/>
            <person name="Pallen M.J."/>
        </authorList>
    </citation>
    <scope>NUCLEOTIDE SEQUENCE</scope>
    <source>
        <strain evidence="2">CHK195-15760</strain>
    </source>
</reference>
<dbReference type="GO" id="GO:0016787">
    <property type="term" value="F:hydrolase activity"/>
    <property type="evidence" value="ECO:0007669"/>
    <property type="project" value="InterPro"/>
</dbReference>
<accession>A0A9D1S9Y5</accession>
<gene>
    <name evidence="2" type="ORF">IAB70_06850</name>
</gene>
<dbReference type="SUPFAM" id="SSF56300">
    <property type="entry name" value="Metallo-dependent phosphatases"/>
    <property type="match status" value="1"/>
</dbReference>
<name>A0A9D1S9Y5_9FIRM</name>
<evidence type="ECO:0000313" key="3">
    <source>
        <dbReference type="Proteomes" id="UP000824093"/>
    </source>
</evidence>
<comment type="caution">
    <text evidence="2">The sequence shown here is derived from an EMBL/GenBank/DDBJ whole genome shotgun (WGS) entry which is preliminary data.</text>
</comment>
<sequence length="230" mass="27387">MAIYAISDLHLSFCSNKPMDIFGWSNYEEKIKIDWLEKIKEEDLVLLPGDFSWSMDLKETEQDFRFIEELPGRKLLLKGNHDYWWNTVTSMRRFLKEKNINSIDFLYNNSYVYNNMIICGSRGWNIAEKDIENQKIYKREVERLKMSLEQGMKQYDKSKKMMVCMHYPPIKENMVSEFEKLMLQYPVTKCIYGHLHGPSHALVIEGDRHGIEYTMVSCDYTGFKLVKIEE</sequence>
<dbReference type="PIRSF" id="PIRSF033094">
    <property type="entry name" value="Pesterase_CT488"/>
    <property type="match status" value="1"/>
</dbReference>
<dbReference type="InterPro" id="IPR029052">
    <property type="entry name" value="Metallo-depent_PP-like"/>
</dbReference>
<organism evidence="2 3">
    <name type="scientific">Candidatus Merdicola faecigallinarum</name>
    <dbReference type="NCBI Taxonomy" id="2840862"/>
    <lineage>
        <taxon>Bacteria</taxon>
        <taxon>Bacillati</taxon>
        <taxon>Bacillota</taxon>
        <taxon>Clostridia</taxon>
        <taxon>Candidatus Merdicola</taxon>
    </lineage>
</organism>
<dbReference type="PANTHER" id="PTHR31302">
    <property type="entry name" value="TRANSMEMBRANE PROTEIN WITH METALLOPHOSPHOESTERASE DOMAIN-RELATED"/>
    <property type="match status" value="1"/>
</dbReference>
<dbReference type="AlphaFoldDB" id="A0A9D1S9Y5"/>
<dbReference type="InterPro" id="IPR051158">
    <property type="entry name" value="Metallophosphoesterase_sf"/>
</dbReference>
<evidence type="ECO:0000259" key="1">
    <source>
        <dbReference type="Pfam" id="PF00149"/>
    </source>
</evidence>
<dbReference type="Proteomes" id="UP000824093">
    <property type="component" value="Unassembled WGS sequence"/>
</dbReference>
<dbReference type="InterPro" id="IPR014578">
    <property type="entry name" value="Pesterase_CT488"/>
</dbReference>
<dbReference type="InterPro" id="IPR004843">
    <property type="entry name" value="Calcineurin-like_PHP"/>
</dbReference>
<dbReference type="Pfam" id="PF00149">
    <property type="entry name" value="Metallophos"/>
    <property type="match status" value="1"/>
</dbReference>
<feature type="domain" description="Calcineurin-like phosphoesterase" evidence="1">
    <location>
        <begin position="1"/>
        <end position="198"/>
    </location>
</feature>
<dbReference type="PANTHER" id="PTHR31302:SF22">
    <property type="entry name" value="PHOSPHOESTERASE"/>
    <property type="match status" value="1"/>
</dbReference>
<proteinExistence type="predicted"/>
<dbReference type="EMBL" id="DVNH01000050">
    <property type="protein sequence ID" value="HIU52310.1"/>
    <property type="molecule type" value="Genomic_DNA"/>
</dbReference>
<protein>
    <submittedName>
        <fullName evidence="2">Metallophosphoesterase</fullName>
    </submittedName>
</protein>